<accession>A0A165WL88</accession>
<reference evidence="2 3" key="1">
    <citation type="journal article" date="2016" name="Mol. Biol. Evol.">
        <title>Comparative Genomics of Early-Diverging Mushroom-Forming Fungi Provides Insights into the Origins of Lignocellulose Decay Capabilities.</title>
        <authorList>
            <person name="Nagy L.G."/>
            <person name="Riley R."/>
            <person name="Tritt A."/>
            <person name="Adam C."/>
            <person name="Daum C."/>
            <person name="Floudas D."/>
            <person name="Sun H."/>
            <person name="Yadav J.S."/>
            <person name="Pangilinan J."/>
            <person name="Larsson K.H."/>
            <person name="Matsuura K."/>
            <person name="Barry K."/>
            <person name="Labutti K."/>
            <person name="Kuo R."/>
            <person name="Ohm R.A."/>
            <person name="Bhattacharya S.S."/>
            <person name="Shirouzu T."/>
            <person name="Yoshinaga Y."/>
            <person name="Martin F.M."/>
            <person name="Grigoriev I.V."/>
            <person name="Hibbett D.S."/>
        </authorList>
    </citation>
    <scope>NUCLEOTIDE SEQUENCE [LARGE SCALE GENOMIC DNA]</scope>
    <source>
        <strain evidence="2 3">CBS 109695</strain>
    </source>
</reference>
<keyword evidence="3" id="KW-1185">Reference proteome</keyword>
<evidence type="ECO:0000256" key="1">
    <source>
        <dbReference type="SAM" id="MobiDB-lite"/>
    </source>
</evidence>
<evidence type="ECO:0000313" key="2">
    <source>
        <dbReference type="EMBL" id="KZP07718.1"/>
    </source>
</evidence>
<name>A0A165WL88_9AGAM</name>
<feature type="region of interest" description="Disordered" evidence="1">
    <location>
        <begin position="1"/>
        <end position="22"/>
    </location>
</feature>
<feature type="compositionally biased region" description="Low complexity" evidence="1">
    <location>
        <begin position="9"/>
        <end position="22"/>
    </location>
</feature>
<organism evidence="2 3">
    <name type="scientific">Athelia psychrophila</name>
    <dbReference type="NCBI Taxonomy" id="1759441"/>
    <lineage>
        <taxon>Eukaryota</taxon>
        <taxon>Fungi</taxon>
        <taxon>Dikarya</taxon>
        <taxon>Basidiomycota</taxon>
        <taxon>Agaricomycotina</taxon>
        <taxon>Agaricomycetes</taxon>
        <taxon>Agaricomycetidae</taxon>
        <taxon>Atheliales</taxon>
        <taxon>Atheliaceae</taxon>
        <taxon>Athelia</taxon>
    </lineage>
</organism>
<dbReference type="AlphaFoldDB" id="A0A165WL88"/>
<proteinExistence type="predicted"/>
<gene>
    <name evidence="2" type="ORF">FIBSPDRAFT_939374</name>
</gene>
<sequence>MAPWASPLPMGSPSRARSGSRSSMRCTTAACNAETPRTRTITARISTCALYLTSHHLSITLPYSPPYHTRRFERSGKQKACRGLTGQSWVLVRGKVLDICLTYGVFPII</sequence>
<evidence type="ECO:0000313" key="3">
    <source>
        <dbReference type="Proteomes" id="UP000076532"/>
    </source>
</evidence>
<dbReference type="EMBL" id="KV417742">
    <property type="protein sequence ID" value="KZP07718.1"/>
    <property type="molecule type" value="Genomic_DNA"/>
</dbReference>
<dbReference type="Proteomes" id="UP000076532">
    <property type="component" value="Unassembled WGS sequence"/>
</dbReference>
<protein>
    <submittedName>
        <fullName evidence="2">Uncharacterized protein</fullName>
    </submittedName>
</protein>